<proteinExistence type="predicted"/>
<dbReference type="EMBL" id="AODQ01000092">
    <property type="protein sequence ID" value="EMR01762.1"/>
    <property type="molecule type" value="Genomic_DNA"/>
</dbReference>
<reference evidence="2 3" key="1">
    <citation type="journal article" date="2013" name="Genome Announc.">
        <title>Draft Genome Sequence of Cesiribacter andamanensis Strain AMV16T, Isolated from a Soil Sample from a Mud Volcano in the Andaman Islands, India.</title>
        <authorList>
            <person name="Shivaji S."/>
            <person name="Ara S."/>
            <person name="Begum Z."/>
            <person name="Srinivas T.N."/>
            <person name="Singh A."/>
            <person name="Kumar Pinnaka A."/>
        </authorList>
    </citation>
    <scope>NUCLEOTIDE SEQUENCE [LARGE SCALE GENOMIC DNA]</scope>
    <source>
        <strain evidence="2 3">AMV16</strain>
    </source>
</reference>
<dbReference type="AlphaFoldDB" id="M7N3C2"/>
<evidence type="ECO:0000313" key="2">
    <source>
        <dbReference type="EMBL" id="EMR01762.1"/>
    </source>
</evidence>
<dbReference type="Pfam" id="PF20376">
    <property type="entry name" value="DUF6671"/>
    <property type="match status" value="1"/>
</dbReference>
<feature type="domain" description="DUF6671" evidence="1">
    <location>
        <begin position="23"/>
        <end position="239"/>
    </location>
</feature>
<keyword evidence="3" id="KW-1185">Reference proteome</keyword>
<evidence type="ECO:0000313" key="3">
    <source>
        <dbReference type="Proteomes" id="UP000011910"/>
    </source>
</evidence>
<dbReference type="RefSeq" id="WP_009196506.1">
    <property type="nucleotide sequence ID" value="NZ_AODQ01000092.1"/>
</dbReference>
<name>M7N3C2_9BACT</name>
<dbReference type="InterPro" id="IPR046612">
    <property type="entry name" value="DUF6671"/>
</dbReference>
<accession>M7N3C2</accession>
<evidence type="ECO:0000259" key="1">
    <source>
        <dbReference type="Pfam" id="PF20376"/>
    </source>
</evidence>
<sequence length="239" mass="26947">MRWALSVGRLSEKIPPLATARAKCLQAMEMYGCDLGIASEGSFGAHPQLPLLPANQEWLICIDKKLGWECWAQTLSLETNFDAAEIAQEEQLRAFARRAGFPEHGLILRASRSDTSDICKGITSWQQLEEGFGRMLHRYGRVFVETDMRALYNPSRMKVIEEVGQKLLQQILTPCPGCSMPGYSLRQVVPGLPCRHCLTPSHSALYHVYSCQSCGYQHRQQHPQGVAYEEPMYCQKCNP</sequence>
<organism evidence="2 3">
    <name type="scientific">Cesiribacter andamanensis AMV16</name>
    <dbReference type="NCBI Taxonomy" id="1279009"/>
    <lineage>
        <taxon>Bacteria</taxon>
        <taxon>Pseudomonadati</taxon>
        <taxon>Bacteroidota</taxon>
        <taxon>Cytophagia</taxon>
        <taxon>Cytophagales</taxon>
        <taxon>Cesiribacteraceae</taxon>
        <taxon>Cesiribacter</taxon>
    </lineage>
</organism>
<dbReference type="STRING" id="1279009.ADICEAN_03121"/>
<dbReference type="Proteomes" id="UP000011910">
    <property type="component" value="Unassembled WGS sequence"/>
</dbReference>
<comment type="caution">
    <text evidence="2">The sequence shown here is derived from an EMBL/GenBank/DDBJ whole genome shotgun (WGS) entry which is preliminary data.</text>
</comment>
<protein>
    <recommendedName>
        <fullName evidence="1">DUF6671 domain-containing protein</fullName>
    </recommendedName>
</protein>
<dbReference type="PATRIC" id="fig|1279009.4.peg.3168"/>
<gene>
    <name evidence="2" type="ORF">ADICEAN_03121</name>
</gene>
<dbReference type="eggNOG" id="ENOG502Z86U">
    <property type="taxonomic scope" value="Bacteria"/>
</dbReference>